<sequence>MPCTRAQAVPASTGMGHRHRLAGQPARPVPDAVAPQVIGLRFGFDALAGERHPQRVRDLDDVHGDLAGRRVLADGLDEHLVDLRAVGLELGQVREAHRRHETRFAVGMHAGVTLLLRCT</sequence>
<evidence type="ECO:0000256" key="1">
    <source>
        <dbReference type="SAM" id="MobiDB-lite"/>
    </source>
</evidence>
<dbReference type="Proteomes" id="UP001501323">
    <property type="component" value="Unassembled WGS sequence"/>
</dbReference>
<gene>
    <name evidence="2" type="ORF">GCM10023332_02750</name>
</gene>
<name>A0ABP9DRV8_9GAMM</name>
<dbReference type="EMBL" id="BAABJY010000001">
    <property type="protein sequence ID" value="GAA4854651.1"/>
    <property type="molecule type" value="Genomic_DNA"/>
</dbReference>
<reference evidence="3" key="1">
    <citation type="journal article" date="2019" name="Int. J. Syst. Evol. Microbiol.">
        <title>The Global Catalogue of Microorganisms (GCM) 10K type strain sequencing project: providing services to taxonomists for standard genome sequencing and annotation.</title>
        <authorList>
            <consortium name="The Broad Institute Genomics Platform"/>
            <consortium name="The Broad Institute Genome Sequencing Center for Infectious Disease"/>
            <person name="Wu L."/>
            <person name="Ma J."/>
        </authorList>
    </citation>
    <scope>NUCLEOTIDE SEQUENCE [LARGE SCALE GENOMIC DNA]</scope>
    <source>
        <strain evidence="3">JCM 18392</strain>
    </source>
</reference>
<comment type="caution">
    <text evidence="2">The sequence shown here is derived from an EMBL/GenBank/DDBJ whole genome shotgun (WGS) entry which is preliminary data.</text>
</comment>
<evidence type="ECO:0000313" key="3">
    <source>
        <dbReference type="Proteomes" id="UP001501323"/>
    </source>
</evidence>
<organism evidence="2 3">
    <name type="scientific">Luteimonas vadosa</name>
    <dbReference type="NCBI Taxonomy" id="1165507"/>
    <lineage>
        <taxon>Bacteria</taxon>
        <taxon>Pseudomonadati</taxon>
        <taxon>Pseudomonadota</taxon>
        <taxon>Gammaproteobacteria</taxon>
        <taxon>Lysobacterales</taxon>
        <taxon>Lysobacteraceae</taxon>
        <taxon>Luteimonas</taxon>
    </lineage>
</organism>
<accession>A0ABP9DRV8</accession>
<feature type="region of interest" description="Disordered" evidence="1">
    <location>
        <begin position="1"/>
        <end position="29"/>
    </location>
</feature>
<keyword evidence="3" id="KW-1185">Reference proteome</keyword>
<proteinExistence type="predicted"/>
<protein>
    <submittedName>
        <fullName evidence="2">Uncharacterized protein</fullName>
    </submittedName>
</protein>
<evidence type="ECO:0000313" key="2">
    <source>
        <dbReference type="EMBL" id="GAA4854651.1"/>
    </source>
</evidence>